<dbReference type="Proteomes" id="UP000557872">
    <property type="component" value="Unassembled WGS sequence"/>
</dbReference>
<evidence type="ECO:0000313" key="3">
    <source>
        <dbReference type="Proteomes" id="UP000557872"/>
    </source>
</evidence>
<dbReference type="InterPro" id="IPR036104">
    <property type="entry name" value="BFN_sf"/>
</dbReference>
<dbReference type="InterPro" id="IPR003729">
    <property type="entry name" value="Bi_nuclease_dom"/>
</dbReference>
<sequence length="148" mass="16414">MKNHVRVEPVALMPTPAGCAVFLGDGEKVIVFYIEPAIGASINAVMSGVKPPRPLTHDLFSQVLEAFGSRVDHATIVKVDGEVFYARLFLVAENEVMERKVVEIDARPSDCLALAVRQDAPIYVVQHVWDELRDMTDVLRDLREKGDA</sequence>
<proteinExistence type="predicted"/>
<evidence type="ECO:0000259" key="1">
    <source>
        <dbReference type="PROSITE" id="PS51658"/>
    </source>
</evidence>
<dbReference type="PROSITE" id="PS51658">
    <property type="entry name" value="BFN"/>
    <property type="match status" value="1"/>
</dbReference>
<comment type="caution">
    <text evidence="2">The sequence shown here is derived from an EMBL/GenBank/DDBJ whole genome shotgun (WGS) entry which is preliminary data.</text>
</comment>
<dbReference type="Pfam" id="PF02577">
    <property type="entry name" value="BFN_dom"/>
    <property type="match status" value="1"/>
</dbReference>
<gene>
    <name evidence="2" type="ORF">HW115_11440</name>
</gene>
<reference evidence="2 3" key="1">
    <citation type="submission" date="2020-07" db="EMBL/GenBank/DDBJ databases">
        <title>Roseicoccus Jingziensis gen. nov., sp. nov., isolated from coastal seawater.</title>
        <authorList>
            <person name="Feng X."/>
        </authorList>
    </citation>
    <scope>NUCLEOTIDE SEQUENCE [LARGE SCALE GENOMIC DNA]</scope>
    <source>
        <strain evidence="2 3">N1E253</strain>
    </source>
</reference>
<dbReference type="RefSeq" id="WP_178933005.1">
    <property type="nucleotide sequence ID" value="NZ_JACBAZ010000004.1"/>
</dbReference>
<protein>
    <submittedName>
        <fullName evidence="2">Bifunctional nuclease family protein</fullName>
    </submittedName>
</protein>
<dbReference type="PANTHER" id="PTHR15160">
    <property type="entry name" value="VON HIPPEL-LINDAU PROTEIN"/>
    <property type="match status" value="1"/>
</dbReference>
<accession>A0A851GFP8</accession>
<dbReference type="SUPFAM" id="SSF103256">
    <property type="entry name" value="Hypothetical protein TM0160"/>
    <property type="match status" value="1"/>
</dbReference>
<evidence type="ECO:0000313" key="2">
    <source>
        <dbReference type="EMBL" id="NWK56226.1"/>
    </source>
</evidence>
<keyword evidence="3" id="KW-1185">Reference proteome</keyword>
<dbReference type="PANTHER" id="PTHR15160:SF1">
    <property type="entry name" value="VON HIPPEL-LINDAU DISEASE TUMOR SUPPRESSOR"/>
    <property type="match status" value="1"/>
</dbReference>
<dbReference type="EMBL" id="JACBAZ010000004">
    <property type="protein sequence ID" value="NWK56226.1"/>
    <property type="molecule type" value="Genomic_DNA"/>
</dbReference>
<organism evidence="2 3">
    <name type="scientific">Oceaniferula marina</name>
    <dbReference type="NCBI Taxonomy" id="2748318"/>
    <lineage>
        <taxon>Bacteria</taxon>
        <taxon>Pseudomonadati</taxon>
        <taxon>Verrucomicrobiota</taxon>
        <taxon>Verrucomicrobiia</taxon>
        <taxon>Verrucomicrobiales</taxon>
        <taxon>Verrucomicrobiaceae</taxon>
        <taxon>Oceaniferula</taxon>
    </lineage>
</organism>
<dbReference type="AlphaFoldDB" id="A0A851GFP8"/>
<dbReference type="Gene3D" id="3.10.690.10">
    <property type="entry name" value="Bifunctional nuclease domain"/>
    <property type="match status" value="1"/>
</dbReference>
<dbReference type="GO" id="GO:0004518">
    <property type="term" value="F:nuclease activity"/>
    <property type="evidence" value="ECO:0007669"/>
    <property type="project" value="InterPro"/>
</dbReference>
<name>A0A851GFP8_9BACT</name>
<feature type="domain" description="BFN" evidence="1">
    <location>
        <begin position="1"/>
        <end position="136"/>
    </location>
</feature>